<evidence type="ECO:0000256" key="14">
    <source>
        <dbReference type="SAM" id="Coils"/>
    </source>
</evidence>
<keyword evidence="5" id="KW-0132">Cell division</keyword>
<name>A0A225AXK3_TALAT</name>
<evidence type="ECO:0000256" key="13">
    <source>
        <dbReference type="ARBA" id="ARBA00023328"/>
    </source>
</evidence>
<feature type="compositionally biased region" description="Low complexity" evidence="15">
    <location>
        <begin position="298"/>
        <end position="309"/>
    </location>
</feature>
<feature type="transmembrane region" description="Helical" evidence="16">
    <location>
        <begin position="46"/>
        <end position="63"/>
    </location>
</feature>
<keyword evidence="6 16" id="KW-0812">Transmembrane</keyword>
<evidence type="ECO:0000256" key="16">
    <source>
        <dbReference type="SAM" id="Phobius"/>
    </source>
</evidence>
<evidence type="ECO:0000256" key="3">
    <source>
        <dbReference type="ARBA" id="ARBA00004629"/>
    </source>
</evidence>
<feature type="transmembrane region" description="Helical" evidence="16">
    <location>
        <begin position="330"/>
        <end position="354"/>
    </location>
</feature>
<dbReference type="InterPro" id="IPR007128">
    <property type="entry name" value="PMF1/Nnf1"/>
</dbReference>
<feature type="transmembrane region" description="Helical" evidence="16">
    <location>
        <begin position="131"/>
        <end position="149"/>
    </location>
</feature>
<evidence type="ECO:0000256" key="2">
    <source>
        <dbReference type="ARBA" id="ARBA00004141"/>
    </source>
</evidence>
<evidence type="ECO:0000256" key="8">
    <source>
        <dbReference type="ARBA" id="ARBA00022838"/>
    </source>
</evidence>
<keyword evidence="8" id="KW-0995">Kinetochore</keyword>
<comment type="caution">
    <text evidence="17">The sequence shown here is derived from an EMBL/GenBank/DDBJ whole genome shotgun (WGS) entry which is preliminary data.</text>
</comment>
<reference evidence="17 18" key="1">
    <citation type="submission" date="2015-06" db="EMBL/GenBank/DDBJ databases">
        <title>Talaromyces atroroseus IBT 11181 draft genome.</title>
        <authorList>
            <person name="Rasmussen K.B."/>
            <person name="Rasmussen S."/>
            <person name="Petersen B."/>
            <person name="Sicheritz-Ponten T."/>
            <person name="Mortensen U.H."/>
            <person name="Thrane U."/>
        </authorList>
    </citation>
    <scope>NUCLEOTIDE SEQUENCE [LARGE SCALE GENOMIC DNA]</scope>
    <source>
        <strain evidence="17 18">IBT 11181</strain>
    </source>
</reference>
<dbReference type="Gene3D" id="1.20.1070.10">
    <property type="entry name" value="Rhodopsin 7-helix transmembrane proteins"/>
    <property type="match status" value="1"/>
</dbReference>
<dbReference type="GO" id="GO:0000444">
    <property type="term" value="C:MIS12/MIND type complex"/>
    <property type="evidence" value="ECO:0007669"/>
    <property type="project" value="InterPro"/>
</dbReference>
<keyword evidence="9 16" id="KW-1133">Transmembrane helix</keyword>
<feature type="compositionally biased region" description="Low complexity" evidence="15">
    <location>
        <begin position="461"/>
        <end position="472"/>
    </location>
</feature>
<proteinExistence type="predicted"/>
<dbReference type="Proteomes" id="UP000214365">
    <property type="component" value="Unassembled WGS sequence"/>
</dbReference>
<evidence type="ECO:0000256" key="15">
    <source>
        <dbReference type="SAM" id="MobiDB-lite"/>
    </source>
</evidence>
<dbReference type="GeneID" id="31004896"/>
<comment type="subcellular location">
    <subcellularLocation>
        <location evidence="3">Chromosome</location>
        <location evidence="3">Centromere</location>
        <location evidence="3">Kinetochore</location>
    </subcellularLocation>
    <subcellularLocation>
        <location evidence="2">Membrane</location>
        <topology evidence="2">Multi-pass membrane protein</topology>
    </subcellularLocation>
    <subcellularLocation>
        <location evidence="1">Nucleus</location>
    </subcellularLocation>
</comment>
<feature type="transmembrane region" description="Helical" evidence="16">
    <location>
        <begin position="20"/>
        <end position="39"/>
    </location>
</feature>
<dbReference type="PANTHER" id="PTHR23112:SF0">
    <property type="entry name" value="TRANSMEMBRANE PROTEIN 116"/>
    <property type="match status" value="1"/>
</dbReference>
<evidence type="ECO:0000256" key="4">
    <source>
        <dbReference type="ARBA" id="ARBA00022454"/>
    </source>
</evidence>
<evidence type="ECO:0000256" key="6">
    <source>
        <dbReference type="ARBA" id="ARBA00022692"/>
    </source>
</evidence>
<dbReference type="GO" id="GO:0005634">
    <property type="term" value="C:nucleus"/>
    <property type="evidence" value="ECO:0007669"/>
    <property type="project" value="UniProtKB-SubCell"/>
</dbReference>
<feature type="compositionally biased region" description="Polar residues" evidence="15">
    <location>
        <begin position="439"/>
        <end position="451"/>
    </location>
</feature>
<accession>A0A225AXK3</accession>
<feature type="compositionally biased region" description="Pro residues" evidence="15">
    <location>
        <begin position="473"/>
        <end position="488"/>
    </location>
</feature>
<evidence type="ECO:0000256" key="11">
    <source>
        <dbReference type="ARBA" id="ARBA00023242"/>
    </source>
</evidence>
<dbReference type="PANTHER" id="PTHR23112">
    <property type="entry name" value="G PROTEIN-COUPLED RECEPTOR 157-RELATED"/>
    <property type="match status" value="1"/>
</dbReference>
<evidence type="ECO:0000256" key="1">
    <source>
        <dbReference type="ARBA" id="ARBA00004123"/>
    </source>
</evidence>
<feature type="transmembrane region" description="Helical" evidence="16">
    <location>
        <begin position="374"/>
        <end position="393"/>
    </location>
</feature>
<feature type="region of interest" description="Disordered" evidence="15">
    <location>
        <begin position="285"/>
        <end position="313"/>
    </location>
</feature>
<keyword evidence="13" id="KW-0137">Centromere</keyword>
<evidence type="ECO:0000256" key="12">
    <source>
        <dbReference type="ARBA" id="ARBA00023306"/>
    </source>
</evidence>
<evidence type="ECO:0000256" key="7">
    <source>
        <dbReference type="ARBA" id="ARBA00022776"/>
    </source>
</evidence>
<feature type="region of interest" description="Disordered" evidence="15">
    <location>
        <begin position="430"/>
        <end position="492"/>
    </location>
</feature>
<organism evidence="17 18">
    <name type="scientific">Talaromyces atroroseus</name>
    <dbReference type="NCBI Taxonomy" id="1441469"/>
    <lineage>
        <taxon>Eukaryota</taxon>
        <taxon>Fungi</taxon>
        <taxon>Dikarya</taxon>
        <taxon>Ascomycota</taxon>
        <taxon>Pezizomycotina</taxon>
        <taxon>Eurotiomycetes</taxon>
        <taxon>Eurotiomycetidae</taxon>
        <taxon>Eurotiales</taxon>
        <taxon>Trichocomaceae</taxon>
        <taxon>Talaromyces</taxon>
        <taxon>Talaromyces sect. Trachyspermi</taxon>
    </lineage>
</organism>
<feature type="transmembrane region" description="Helical" evidence="16">
    <location>
        <begin position="101"/>
        <end position="119"/>
    </location>
</feature>
<feature type="transmembrane region" description="Helical" evidence="16">
    <location>
        <begin position="176"/>
        <end position="199"/>
    </location>
</feature>
<keyword evidence="7" id="KW-0498">Mitosis</keyword>
<dbReference type="GO" id="GO:0007189">
    <property type="term" value="P:adenylate cyclase-activating G protein-coupled receptor signaling pathway"/>
    <property type="evidence" value="ECO:0007669"/>
    <property type="project" value="TreeGrafter"/>
</dbReference>
<protein>
    <submittedName>
        <fullName evidence="17">Uncharacterized protein</fullName>
    </submittedName>
</protein>
<keyword evidence="10 16" id="KW-0472">Membrane</keyword>
<dbReference type="Pfam" id="PF03980">
    <property type="entry name" value="Nnf1"/>
    <property type="match status" value="1"/>
</dbReference>
<sequence>MSLTDHELAAITVAERTNSILSVIGTTVVIGTFLSSQAFRKPINRVVFYASWANILTNVGTLISRSAIVRGEKATTLCRFQAFIIQWLTSERWCRFMPADALWTFAMAFNVYLTFFHKYDASSLRNLEWKYLVLCYGLPFIPPFVYFFVSTSSKGPIYGSATLWCWVSIDWDILRIAVFYGPVWSVILLTFAIYAHVGIDIARKRRLLRSFNNDVRLETRLNKFFEIHASKVVHITSEAANSHSNGHINSNSSSTSMNEQVVGKPEGRISLGHYPAYSVTVERGEDIPEPPSATSEARSSSFQFSSGSRRLPRTEVNPVNSAAFAYCKYAMLYFIALLVTWVPSTINRVYSLVYPKDANFGLEFVSAFVLPLQGFWNSIIYVAVSWSTIMDFARRWRAHRPPKESSCRVNTAMKLKRFVARESIRRYHDAAGLGGPQHSAASGDTESTTQLARDDAGVEGQQQQQQQQQAPPAASPSPPPPAPIPLTPGPRATRLQDIYSKALRATLKSNSYENFAACFPTPARHVPASLESVHRQLNAKLEEGATAEFNDIIKERDVIKGLNELDRLVGEARRRKSQGESETAVPPHMLNADDLYRAHLTPYLQQAESALNAKLEEAQSQNAALAERVIAQRQEIESLLSGLEAVMADLEGSAKTSTQYSKAHSLRQESLLIDEEVRKAD</sequence>
<feature type="coiled-coil region" evidence="14">
    <location>
        <begin position="604"/>
        <end position="635"/>
    </location>
</feature>
<dbReference type="Pfam" id="PF05462">
    <property type="entry name" value="Dicty_CAR"/>
    <property type="match status" value="1"/>
</dbReference>
<dbReference type="RefSeq" id="XP_020119827.1">
    <property type="nucleotide sequence ID" value="XM_020267429.1"/>
</dbReference>
<keyword evidence="18" id="KW-1185">Reference proteome</keyword>
<dbReference type="STRING" id="1441469.A0A225AXK3"/>
<keyword evidence="12" id="KW-0131">Cell cycle</keyword>
<dbReference type="EMBL" id="LFMY01000007">
    <property type="protein sequence ID" value="OKL59706.1"/>
    <property type="molecule type" value="Genomic_DNA"/>
</dbReference>
<evidence type="ECO:0000256" key="9">
    <source>
        <dbReference type="ARBA" id="ARBA00022989"/>
    </source>
</evidence>
<dbReference type="GO" id="GO:0004930">
    <property type="term" value="F:G protein-coupled receptor activity"/>
    <property type="evidence" value="ECO:0007669"/>
    <property type="project" value="TreeGrafter"/>
</dbReference>
<keyword evidence="4" id="KW-0158">Chromosome</keyword>
<dbReference type="SUPFAM" id="SSF81321">
    <property type="entry name" value="Family A G protein-coupled receptor-like"/>
    <property type="match status" value="1"/>
</dbReference>
<dbReference type="AlphaFoldDB" id="A0A225AXK3"/>
<dbReference type="GO" id="GO:0005886">
    <property type="term" value="C:plasma membrane"/>
    <property type="evidence" value="ECO:0007669"/>
    <property type="project" value="TreeGrafter"/>
</dbReference>
<keyword evidence="11" id="KW-0539">Nucleus</keyword>
<evidence type="ECO:0000313" key="18">
    <source>
        <dbReference type="Proteomes" id="UP000214365"/>
    </source>
</evidence>
<evidence type="ECO:0000256" key="5">
    <source>
        <dbReference type="ARBA" id="ARBA00022618"/>
    </source>
</evidence>
<evidence type="ECO:0000313" key="17">
    <source>
        <dbReference type="EMBL" id="OKL59706.1"/>
    </source>
</evidence>
<gene>
    <name evidence="17" type="ORF">UA08_05140</name>
</gene>
<evidence type="ECO:0000256" key="10">
    <source>
        <dbReference type="ARBA" id="ARBA00023136"/>
    </source>
</evidence>
<dbReference type="GO" id="GO:0051301">
    <property type="term" value="P:cell division"/>
    <property type="evidence" value="ECO:0007669"/>
    <property type="project" value="UniProtKB-KW"/>
</dbReference>
<dbReference type="OrthoDB" id="18453at2759"/>
<keyword evidence="14" id="KW-0175">Coiled coil</keyword>